<reference evidence="2 3" key="1">
    <citation type="submission" date="2024-11" db="EMBL/GenBank/DDBJ databases">
        <authorList>
            <person name="Heng Y.C."/>
            <person name="Lim A.C.H."/>
            <person name="Lee J.K.Y."/>
            <person name="Kittelmann S."/>
        </authorList>
    </citation>
    <scope>NUCLEOTIDE SEQUENCE [LARGE SCALE GENOMIC DNA]</scope>
    <source>
        <strain evidence="2 3">WILCCON 0114</strain>
    </source>
</reference>
<dbReference type="RefSeq" id="WP_406788351.1">
    <property type="nucleotide sequence ID" value="NZ_JBJIAA010000012.1"/>
</dbReference>
<keyword evidence="3" id="KW-1185">Reference proteome</keyword>
<dbReference type="EMBL" id="JBJIAA010000012">
    <property type="protein sequence ID" value="MFL0251699.1"/>
    <property type="molecule type" value="Genomic_DNA"/>
</dbReference>
<evidence type="ECO:0000259" key="1">
    <source>
        <dbReference type="Pfam" id="PF11823"/>
    </source>
</evidence>
<sequence>MRETKVLENEYLAVFKSQNHAIYLYGILIKKGIQTKIIQTPCKISTSCTHSIRFSEEYMDTVKKEIIDSGIKIRGIYKITNYKGKKDYEKVY</sequence>
<evidence type="ECO:0000313" key="2">
    <source>
        <dbReference type="EMBL" id="MFL0251699.1"/>
    </source>
</evidence>
<dbReference type="Proteomes" id="UP001623592">
    <property type="component" value="Unassembled WGS sequence"/>
</dbReference>
<name>A0ABW8TL91_9CLOT</name>
<evidence type="ECO:0000313" key="3">
    <source>
        <dbReference type="Proteomes" id="UP001623592"/>
    </source>
</evidence>
<feature type="domain" description="Putative Se/S carrier protein-like" evidence="1">
    <location>
        <begin position="10"/>
        <end position="78"/>
    </location>
</feature>
<comment type="caution">
    <text evidence="2">The sequence shown here is derived from an EMBL/GenBank/DDBJ whole genome shotgun (WGS) entry which is preliminary data.</text>
</comment>
<accession>A0ABW8TL91</accession>
<dbReference type="InterPro" id="IPR021778">
    <property type="entry name" value="Se/S_carrier-like"/>
</dbReference>
<protein>
    <submittedName>
        <fullName evidence="2">DUF3343 domain-containing protein</fullName>
    </submittedName>
</protein>
<proteinExistence type="predicted"/>
<dbReference type="Pfam" id="PF11823">
    <property type="entry name" value="Se_S_carrier"/>
    <property type="match status" value="1"/>
</dbReference>
<organism evidence="2 3">
    <name type="scientific">Clostridium neuense</name>
    <dbReference type="NCBI Taxonomy" id="1728934"/>
    <lineage>
        <taxon>Bacteria</taxon>
        <taxon>Bacillati</taxon>
        <taxon>Bacillota</taxon>
        <taxon>Clostridia</taxon>
        <taxon>Eubacteriales</taxon>
        <taxon>Clostridiaceae</taxon>
        <taxon>Clostridium</taxon>
    </lineage>
</organism>
<gene>
    <name evidence="2" type="ORF">ACJDT4_14875</name>
</gene>